<dbReference type="Proteomes" id="UP000073492">
    <property type="component" value="Unassembled WGS sequence"/>
</dbReference>
<organism evidence="2 3">
    <name type="scientific">Pseudocercospora musae</name>
    <dbReference type="NCBI Taxonomy" id="113226"/>
    <lineage>
        <taxon>Eukaryota</taxon>
        <taxon>Fungi</taxon>
        <taxon>Dikarya</taxon>
        <taxon>Ascomycota</taxon>
        <taxon>Pezizomycotina</taxon>
        <taxon>Dothideomycetes</taxon>
        <taxon>Dothideomycetidae</taxon>
        <taxon>Mycosphaerellales</taxon>
        <taxon>Mycosphaerellaceae</taxon>
        <taxon>Pseudocercospora</taxon>
    </lineage>
</organism>
<dbReference type="EMBL" id="LFZO01000158">
    <property type="protein sequence ID" value="KXT12254.1"/>
    <property type="molecule type" value="Genomic_DNA"/>
</dbReference>
<dbReference type="OrthoDB" id="10540691at2759"/>
<reference evidence="2 3" key="1">
    <citation type="submission" date="2015-07" db="EMBL/GenBank/DDBJ databases">
        <title>Comparative genomics of the Sigatoka disease complex on banana suggests a link between parallel evolutionary changes in Pseudocercospora fijiensis and Pseudocercospora eumusae and increased virulence on the banana host.</title>
        <authorList>
            <person name="Chang T.-C."/>
            <person name="Salvucci A."/>
            <person name="Crous P.W."/>
            <person name="Stergiopoulos I."/>
        </authorList>
    </citation>
    <scope>NUCLEOTIDE SEQUENCE [LARGE SCALE GENOMIC DNA]</scope>
    <source>
        <strain evidence="2 3">CBS 116634</strain>
    </source>
</reference>
<gene>
    <name evidence="2" type="ORF">AC579_2052</name>
</gene>
<name>A0A139IC42_9PEZI</name>
<evidence type="ECO:0000313" key="2">
    <source>
        <dbReference type="EMBL" id="KXT12254.1"/>
    </source>
</evidence>
<feature type="region of interest" description="Disordered" evidence="1">
    <location>
        <begin position="51"/>
        <end position="91"/>
    </location>
</feature>
<accession>A0A139IC42</accession>
<protein>
    <submittedName>
        <fullName evidence="2">Uncharacterized protein</fullName>
    </submittedName>
</protein>
<proteinExistence type="predicted"/>
<evidence type="ECO:0000313" key="3">
    <source>
        <dbReference type="Proteomes" id="UP000073492"/>
    </source>
</evidence>
<comment type="caution">
    <text evidence="2">The sequence shown here is derived from an EMBL/GenBank/DDBJ whole genome shotgun (WGS) entry which is preliminary data.</text>
</comment>
<keyword evidence="3" id="KW-1185">Reference proteome</keyword>
<sequence>MVGPRQRSLCKHCGRVGLHSEERCNQNPASRNFGRTFAQIYTNAKQAGIENKTPASAAAGNSRSPTGTAPMMRMSASRARDGTSDQPAPGRYSYSNSYADGYAAGYAAGLAAASNGDTSSLKLAAMLMPKLSRIPASSCHSVAASTSPRESAAIKWGNFAIAESARTASFKTDEGRRKQQEAFAKAVADEEKNPSKRIYTSTFSQTASSGNITCPRRITKKTKETIVHDGTDTTSTSTMVAAPPVKASAAAPQTSKPWVSSAIAPHIQAQMRSAGAQPQGVTTDVKGNTSSISTQSRPYCHPHCARNVLTNCTSPHSRSYACSSCASIAARSRGR</sequence>
<evidence type="ECO:0000256" key="1">
    <source>
        <dbReference type="SAM" id="MobiDB-lite"/>
    </source>
</evidence>
<dbReference type="AlphaFoldDB" id="A0A139IC42"/>